<evidence type="ECO:0000313" key="8">
    <source>
        <dbReference type="EMBL" id="TLK27237.1"/>
    </source>
</evidence>
<protein>
    <submittedName>
        <fullName evidence="8">Alanine--glyoxylate aminotransferase family protein</fullName>
    </submittedName>
    <submittedName>
        <fullName evidence="7">Aspartate aminotransferase-like enzyme</fullName>
    </submittedName>
</protein>
<evidence type="ECO:0000259" key="6">
    <source>
        <dbReference type="Pfam" id="PF00266"/>
    </source>
</evidence>
<dbReference type="InterPro" id="IPR024169">
    <property type="entry name" value="SP_NH2Trfase/AEP_transaminase"/>
</dbReference>
<dbReference type="PANTHER" id="PTHR21152:SF40">
    <property type="entry name" value="ALANINE--GLYOXYLATE AMINOTRANSFERASE"/>
    <property type="match status" value="1"/>
</dbReference>
<dbReference type="SUPFAM" id="SSF53383">
    <property type="entry name" value="PLP-dependent transferases"/>
    <property type="match status" value="1"/>
</dbReference>
<accession>A0AAJ5K013</accession>
<feature type="modified residue" description="N6-(pyridoxal phosphate)lysine" evidence="5">
    <location>
        <position position="197"/>
    </location>
</feature>
<dbReference type="EMBL" id="VBRC01000006">
    <property type="protein sequence ID" value="TLK27237.1"/>
    <property type="molecule type" value="Genomic_DNA"/>
</dbReference>
<dbReference type="GO" id="GO:0019265">
    <property type="term" value="P:glycine biosynthetic process, by transamination of glyoxylate"/>
    <property type="evidence" value="ECO:0007669"/>
    <property type="project" value="TreeGrafter"/>
</dbReference>
<dbReference type="RefSeq" id="WP_129118164.1">
    <property type="nucleotide sequence ID" value="NZ_BSUI01000015.1"/>
</dbReference>
<evidence type="ECO:0000256" key="3">
    <source>
        <dbReference type="ARBA" id="ARBA00022898"/>
    </source>
</evidence>
<dbReference type="PIRSF" id="PIRSF000524">
    <property type="entry name" value="SPT"/>
    <property type="match status" value="1"/>
</dbReference>
<dbReference type="Gene3D" id="3.40.640.10">
    <property type="entry name" value="Type I PLP-dependent aspartate aminotransferase-like (Major domain)"/>
    <property type="match status" value="1"/>
</dbReference>
<dbReference type="Proteomes" id="UP000308000">
    <property type="component" value="Unassembled WGS sequence"/>
</dbReference>
<comment type="caution">
    <text evidence="8">The sequence shown here is derived from an EMBL/GenBank/DDBJ whole genome shotgun (WGS) entry which is preliminary data.</text>
</comment>
<evidence type="ECO:0000256" key="4">
    <source>
        <dbReference type="PIRSR" id="PIRSR000524-1"/>
    </source>
</evidence>
<evidence type="ECO:0000256" key="2">
    <source>
        <dbReference type="ARBA" id="ARBA00009236"/>
    </source>
</evidence>
<keyword evidence="3 5" id="KW-0663">Pyridoxal phosphate</keyword>
<sequence length="393" mass="42762">MPALRPDIDPDGLLEYSVVYTDRSLNHMSAAFQEVMRDLSTELKAVYHADAAAIIPGSGTSAMEAVVDQLAPGQRCLVIRNGWFSYRWSQIFEMSRVPEEVTVLKAEEQGTGRHLPFAPYPIEEAVAAIRREQPALVFAPHVETSAGLILPEDYIRQLAEATHEVGGLLVIDAIASGAVWLDMQALGIDILVTAPQKGWSSTPCAGVVLLREAAVGRVEATDSVSFTLDLKKWLSIMRAYEGGGFAYHATLPTDGLRQFRDAVLEVKTFGFERAKAAQWDLGGRVRRVLEEAGFVSVAAPGYEAPGVVVYYTDADAIHTGQAFAWAGVQIAAGVPLQVGEPQDFKTFRVGLFGLDKLADVEGTVRRFEQALQKVLAETGIPSTSLEHLSEFRC</sequence>
<name>A0AAJ5K013_9DEIO</name>
<feature type="domain" description="Aminotransferase class V" evidence="6">
    <location>
        <begin position="22"/>
        <end position="332"/>
    </location>
</feature>
<keyword evidence="10" id="KW-1185">Reference proteome</keyword>
<proteinExistence type="inferred from homology"/>
<keyword evidence="8" id="KW-0808">Transferase</keyword>
<reference evidence="7 10" key="2">
    <citation type="submission" date="2020-08" db="EMBL/GenBank/DDBJ databases">
        <title>Genomic Encyclopedia of Type Strains, Phase IV (KMG-IV): sequencing the most valuable type-strain genomes for metagenomic binning, comparative biology and taxonomic classification.</title>
        <authorList>
            <person name="Goeker M."/>
        </authorList>
    </citation>
    <scope>NUCLEOTIDE SEQUENCE [LARGE SCALE GENOMIC DNA]</scope>
    <source>
        <strain evidence="7 10">DSM 105434</strain>
    </source>
</reference>
<dbReference type="Proteomes" id="UP000536909">
    <property type="component" value="Unassembled WGS sequence"/>
</dbReference>
<dbReference type="GO" id="GO:0008453">
    <property type="term" value="F:alanine-glyoxylate transaminase activity"/>
    <property type="evidence" value="ECO:0007669"/>
    <property type="project" value="TreeGrafter"/>
</dbReference>
<evidence type="ECO:0000256" key="5">
    <source>
        <dbReference type="PIRSR" id="PIRSR000524-50"/>
    </source>
</evidence>
<dbReference type="GO" id="GO:0004760">
    <property type="term" value="F:L-serine-pyruvate transaminase activity"/>
    <property type="evidence" value="ECO:0007669"/>
    <property type="project" value="TreeGrafter"/>
</dbReference>
<comment type="cofactor">
    <cofactor evidence="1 5">
        <name>pyridoxal 5'-phosphate</name>
        <dbReference type="ChEBI" id="CHEBI:597326"/>
    </cofactor>
</comment>
<gene>
    <name evidence="8" type="ORF">FCS05_10205</name>
    <name evidence="7" type="ORF">HNQ10_002367</name>
</gene>
<dbReference type="InterPro" id="IPR015424">
    <property type="entry name" value="PyrdxlP-dep_Trfase"/>
</dbReference>
<organism evidence="8 9">
    <name type="scientific">Deinococcus metallilatus</name>
    <dbReference type="NCBI Taxonomy" id="1211322"/>
    <lineage>
        <taxon>Bacteria</taxon>
        <taxon>Thermotogati</taxon>
        <taxon>Deinococcota</taxon>
        <taxon>Deinococci</taxon>
        <taxon>Deinococcales</taxon>
        <taxon>Deinococcaceae</taxon>
        <taxon>Deinococcus</taxon>
    </lineage>
</organism>
<comment type="similarity">
    <text evidence="2">Belongs to the class-V pyridoxal-phosphate-dependent aminotransferase family.</text>
</comment>
<dbReference type="AlphaFoldDB" id="A0AAJ5K013"/>
<dbReference type="Gene3D" id="3.90.1150.10">
    <property type="entry name" value="Aspartate Aminotransferase, domain 1"/>
    <property type="match status" value="1"/>
</dbReference>
<dbReference type="EMBL" id="JACHFV010000007">
    <property type="protein sequence ID" value="MBB5295538.1"/>
    <property type="molecule type" value="Genomic_DNA"/>
</dbReference>
<dbReference type="InterPro" id="IPR015422">
    <property type="entry name" value="PyrdxlP-dep_Trfase_small"/>
</dbReference>
<reference evidence="8 9" key="1">
    <citation type="submission" date="2019-04" db="EMBL/GenBank/DDBJ databases">
        <title>Deinococcus metalilatus MA1002 mutant No.5.</title>
        <authorList>
            <person name="Park W."/>
            <person name="Park C."/>
        </authorList>
    </citation>
    <scope>NUCLEOTIDE SEQUENCE [LARGE SCALE GENOMIC DNA]</scope>
    <source>
        <strain evidence="8 9">MA1002-m5</strain>
    </source>
</reference>
<feature type="binding site" evidence="4">
    <location>
        <position position="348"/>
    </location>
    <ligand>
        <name>substrate</name>
    </ligand>
</feature>
<dbReference type="Pfam" id="PF00266">
    <property type="entry name" value="Aminotran_5"/>
    <property type="match status" value="1"/>
</dbReference>
<dbReference type="InterPro" id="IPR015421">
    <property type="entry name" value="PyrdxlP-dep_Trfase_major"/>
</dbReference>
<dbReference type="InterPro" id="IPR000192">
    <property type="entry name" value="Aminotrans_V_dom"/>
</dbReference>
<keyword evidence="8" id="KW-0032">Aminotransferase</keyword>
<evidence type="ECO:0000256" key="1">
    <source>
        <dbReference type="ARBA" id="ARBA00001933"/>
    </source>
</evidence>
<evidence type="ECO:0000313" key="10">
    <source>
        <dbReference type="Proteomes" id="UP000536909"/>
    </source>
</evidence>
<dbReference type="PANTHER" id="PTHR21152">
    <property type="entry name" value="AMINOTRANSFERASE CLASS V"/>
    <property type="match status" value="1"/>
</dbReference>
<evidence type="ECO:0000313" key="9">
    <source>
        <dbReference type="Proteomes" id="UP000308000"/>
    </source>
</evidence>
<evidence type="ECO:0000313" key="7">
    <source>
        <dbReference type="EMBL" id="MBB5295538.1"/>
    </source>
</evidence>